<reference evidence="2" key="2">
    <citation type="submission" date="2022-01" db="EMBL/GenBank/DDBJ databases">
        <authorList>
            <person name="Yamashiro T."/>
            <person name="Shiraishi A."/>
            <person name="Satake H."/>
            <person name="Nakayama K."/>
        </authorList>
    </citation>
    <scope>NUCLEOTIDE SEQUENCE</scope>
</reference>
<feature type="region of interest" description="Disordered" evidence="1">
    <location>
        <begin position="18"/>
        <end position="42"/>
    </location>
</feature>
<proteinExistence type="predicted"/>
<dbReference type="Proteomes" id="UP001151760">
    <property type="component" value="Unassembled WGS sequence"/>
</dbReference>
<dbReference type="EMBL" id="BQNB010017448">
    <property type="protein sequence ID" value="GJT63294.1"/>
    <property type="molecule type" value="Genomic_DNA"/>
</dbReference>
<sequence length="170" mass="18692">MSKKVEVIELSDSSDALSGGGIEKGIEGSSKASIPPFGSAKRPRPEVCARVAEMFKTRTMPPNVINWYGYVDLAEYHADSLYCDTWLPEEGPFDEFPAETDEEDEDSDMSLQFQRPKGPDVNYVPKNIAKSPTFILNAVIGVANKTTWAMIEQKMGKRGAGNKGKGKEKV</sequence>
<evidence type="ECO:0000313" key="3">
    <source>
        <dbReference type="Proteomes" id="UP001151760"/>
    </source>
</evidence>
<evidence type="ECO:0000256" key="1">
    <source>
        <dbReference type="SAM" id="MobiDB-lite"/>
    </source>
</evidence>
<keyword evidence="3" id="KW-1185">Reference proteome</keyword>
<comment type="caution">
    <text evidence="2">The sequence shown here is derived from an EMBL/GenBank/DDBJ whole genome shotgun (WGS) entry which is preliminary data.</text>
</comment>
<protein>
    <submittedName>
        <fullName evidence="2">Uncharacterized protein</fullName>
    </submittedName>
</protein>
<reference evidence="2" key="1">
    <citation type="journal article" date="2022" name="Int. J. Mol. Sci.">
        <title>Draft Genome of Tanacetum Coccineum: Genomic Comparison of Closely Related Tanacetum-Family Plants.</title>
        <authorList>
            <person name="Yamashiro T."/>
            <person name="Shiraishi A."/>
            <person name="Nakayama K."/>
            <person name="Satake H."/>
        </authorList>
    </citation>
    <scope>NUCLEOTIDE SEQUENCE</scope>
</reference>
<gene>
    <name evidence="2" type="ORF">Tco_1006827</name>
</gene>
<accession>A0ABQ5FJN8</accession>
<evidence type="ECO:0000313" key="2">
    <source>
        <dbReference type="EMBL" id="GJT63294.1"/>
    </source>
</evidence>
<name>A0ABQ5FJN8_9ASTR</name>
<organism evidence="2 3">
    <name type="scientific">Tanacetum coccineum</name>
    <dbReference type="NCBI Taxonomy" id="301880"/>
    <lineage>
        <taxon>Eukaryota</taxon>
        <taxon>Viridiplantae</taxon>
        <taxon>Streptophyta</taxon>
        <taxon>Embryophyta</taxon>
        <taxon>Tracheophyta</taxon>
        <taxon>Spermatophyta</taxon>
        <taxon>Magnoliopsida</taxon>
        <taxon>eudicotyledons</taxon>
        <taxon>Gunneridae</taxon>
        <taxon>Pentapetalae</taxon>
        <taxon>asterids</taxon>
        <taxon>campanulids</taxon>
        <taxon>Asterales</taxon>
        <taxon>Asteraceae</taxon>
        <taxon>Asteroideae</taxon>
        <taxon>Anthemideae</taxon>
        <taxon>Anthemidinae</taxon>
        <taxon>Tanacetum</taxon>
    </lineage>
</organism>